<sequence length="433" mass="48960">MITSFKKWWIYLSGFEQHSQMEHRMFNVVSLICFFTLIIIGLANYALGLPKVGNWTLLMVPLLAFVYYLARFADRFALASFLFASLSYVMMMGNYLLNSGINGPTVYGFLLTFLIIILITPPKTHILWFSLHVISVLGLYIFEASNPSVITYQYNDTYAQMADHILTYVPVLLFMYIAGIFLRKSYNSEKKLADERLTAINQQKQELEFTNKEKDRLFSIIGHDLRSPLNSIQGYLEILNATDLSVEDRNEIQHQLYDLTTNTSHLLNNLLLWSSKTGDKLKLDSLDLKEATMEVVDLIQPQAYKKSVEISCAVPKEELVVKAERDMIQLVIRNILSNAVKFTPEKGKVNLWCEANGKSVTMFIQDNGTGIPKNRQPDIFTSQAKSTKGTAHESGIGLGLVLCKEFVSAMDGSINFESIENEGSTFSVTLNKG</sequence>
<evidence type="ECO:0000313" key="10">
    <source>
        <dbReference type="Proteomes" id="UP000005631"/>
    </source>
</evidence>
<dbReference type="Proteomes" id="UP000005631">
    <property type="component" value="Chromosome"/>
</dbReference>
<dbReference type="SMART" id="SM00388">
    <property type="entry name" value="HisKA"/>
    <property type="match status" value="1"/>
</dbReference>
<reference evidence="9 10" key="1">
    <citation type="journal article" date="2012" name="Stand. Genomic Sci.">
        <title>Genome sequence of the orange-pigmented seawater bacterium Owenweeksia hongkongensis type strain (UST20020801(T)).</title>
        <authorList>
            <person name="Riedel T."/>
            <person name="Held B."/>
            <person name="Nolan M."/>
            <person name="Lucas S."/>
            <person name="Lapidus A."/>
            <person name="Tice H."/>
            <person name="Del Rio T.G."/>
            <person name="Cheng J.F."/>
            <person name="Han C."/>
            <person name="Tapia R."/>
            <person name="Goodwin L.A."/>
            <person name="Pitluck S."/>
            <person name="Liolios K."/>
            <person name="Mavromatis K."/>
            <person name="Pagani I."/>
            <person name="Ivanova N."/>
            <person name="Mikhailova N."/>
            <person name="Pati A."/>
            <person name="Chen A."/>
            <person name="Palaniappan K."/>
            <person name="Rohde M."/>
            <person name="Tindall B.J."/>
            <person name="Detter J.C."/>
            <person name="Goker M."/>
            <person name="Woyke T."/>
            <person name="Bristow J."/>
            <person name="Eisen J.A."/>
            <person name="Markowitz V."/>
            <person name="Hugenholtz P."/>
            <person name="Klenk H.P."/>
            <person name="Kyrpides N.C."/>
        </authorList>
    </citation>
    <scope>NUCLEOTIDE SEQUENCE</scope>
    <source>
        <strain evidence="10">DSM 17368 / JCM 12287 / NRRL B-23963</strain>
    </source>
</reference>
<dbReference type="InterPro" id="IPR004358">
    <property type="entry name" value="Sig_transdc_His_kin-like_C"/>
</dbReference>
<dbReference type="KEGG" id="oho:Oweho_3288"/>
<dbReference type="InterPro" id="IPR036890">
    <property type="entry name" value="HATPase_C_sf"/>
</dbReference>
<dbReference type="InterPro" id="IPR036097">
    <property type="entry name" value="HisK_dim/P_sf"/>
</dbReference>
<feature type="transmembrane region" description="Helical" evidence="7">
    <location>
        <begin position="76"/>
        <end position="95"/>
    </location>
</feature>
<evidence type="ECO:0000256" key="7">
    <source>
        <dbReference type="SAM" id="Phobius"/>
    </source>
</evidence>
<keyword evidence="5 9" id="KW-0418">Kinase</keyword>
<keyword evidence="7" id="KW-0812">Transmembrane</keyword>
<dbReference type="SUPFAM" id="SSF55874">
    <property type="entry name" value="ATPase domain of HSP90 chaperone/DNA topoisomerase II/histidine kinase"/>
    <property type="match status" value="1"/>
</dbReference>
<keyword evidence="7" id="KW-1133">Transmembrane helix</keyword>
<keyword evidence="3" id="KW-0597">Phosphoprotein</keyword>
<dbReference type="InterPro" id="IPR003594">
    <property type="entry name" value="HATPase_dom"/>
</dbReference>
<feature type="transmembrane region" description="Helical" evidence="7">
    <location>
        <begin position="126"/>
        <end position="145"/>
    </location>
</feature>
<keyword evidence="10" id="KW-1185">Reference proteome</keyword>
<evidence type="ECO:0000259" key="8">
    <source>
        <dbReference type="PROSITE" id="PS50109"/>
    </source>
</evidence>
<dbReference type="STRING" id="926562.Oweho_3288"/>
<dbReference type="Gene3D" id="3.30.565.10">
    <property type="entry name" value="Histidine kinase-like ATPase, C-terminal domain"/>
    <property type="match status" value="1"/>
</dbReference>
<keyword evidence="7" id="KW-0472">Membrane</keyword>
<dbReference type="InterPro" id="IPR005467">
    <property type="entry name" value="His_kinase_dom"/>
</dbReference>
<dbReference type="InterPro" id="IPR003661">
    <property type="entry name" value="HisK_dim/P_dom"/>
</dbReference>
<dbReference type="HOGENOM" id="CLU_047118_0_0_10"/>
<dbReference type="RefSeq" id="WP_014203586.1">
    <property type="nucleotide sequence ID" value="NC_016599.1"/>
</dbReference>
<feature type="transmembrane region" description="Helical" evidence="7">
    <location>
        <begin position="25"/>
        <end position="46"/>
    </location>
</feature>
<evidence type="ECO:0000256" key="3">
    <source>
        <dbReference type="ARBA" id="ARBA00022553"/>
    </source>
</evidence>
<evidence type="ECO:0000256" key="2">
    <source>
        <dbReference type="ARBA" id="ARBA00012438"/>
    </source>
</evidence>
<dbReference type="EMBL" id="CP003156">
    <property type="protein sequence ID" value="AEV34239.1"/>
    <property type="molecule type" value="Genomic_DNA"/>
</dbReference>
<evidence type="ECO:0000256" key="1">
    <source>
        <dbReference type="ARBA" id="ARBA00000085"/>
    </source>
</evidence>
<feature type="domain" description="Histidine kinase" evidence="8">
    <location>
        <begin position="220"/>
        <end position="433"/>
    </location>
</feature>
<evidence type="ECO:0000256" key="6">
    <source>
        <dbReference type="ARBA" id="ARBA00023012"/>
    </source>
</evidence>
<dbReference type="PRINTS" id="PR00344">
    <property type="entry name" value="BCTRLSENSOR"/>
</dbReference>
<dbReference type="eggNOG" id="COG2205">
    <property type="taxonomic scope" value="Bacteria"/>
</dbReference>
<dbReference type="OrthoDB" id="9781208at2"/>
<dbReference type="AlphaFoldDB" id="G8R4D9"/>
<dbReference type="FunFam" id="3.30.565.10:FF:000006">
    <property type="entry name" value="Sensor histidine kinase WalK"/>
    <property type="match status" value="1"/>
</dbReference>
<accession>G8R4D9</accession>
<dbReference type="SMART" id="SM00387">
    <property type="entry name" value="HATPase_c"/>
    <property type="match status" value="1"/>
</dbReference>
<dbReference type="Pfam" id="PF02518">
    <property type="entry name" value="HATPase_c"/>
    <property type="match status" value="1"/>
</dbReference>
<gene>
    <name evidence="9" type="ordered locus">Oweho_3288</name>
</gene>
<dbReference type="EC" id="2.7.13.3" evidence="2"/>
<dbReference type="CDD" id="cd00082">
    <property type="entry name" value="HisKA"/>
    <property type="match status" value="1"/>
</dbReference>
<dbReference type="InterPro" id="IPR050736">
    <property type="entry name" value="Sensor_HK_Regulatory"/>
</dbReference>
<evidence type="ECO:0000313" key="9">
    <source>
        <dbReference type="EMBL" id="AEV34239.1"/>
    </source>
</evidence>
<name>G8R4D9_OWEHD</name>
<keyword evidence="6" id="KW-0902">Two-component regulatory system</keyword>
<dbReference type="CDD" id="cd00075">
    <property type="entry name" value="HATPase"/>
    <property type="match status" value="1"/>
</dbReference>
<proteinExistence type="predicted"/>
<feature type="transmembrane region" description="Helical" evidence="7">
    <location>
        <begin position="165"/>
        <end position="182"/>
    </location>
</feature>
<protein>
    <recommendedName>
        <fullName evidence="2">histidine kinase</fullName>
        <ecNumber evidence="2">2.7.13.3</ecNumber>
    </recommendedName>
</protein>
<dbReference type="GO" id="GO:0000155">
    <property type="term" value="F:phosphorelay sensor kinase activity"/>
    <property type="evidence" value="ECO:0007669"/>
    <property type="project" value="InterPro"/>
</dbReference>
<feature type="transmembrane region" description="Helical" evidence="7">
    <location>
        <begin position="101"/>
        <end position="119"/>
    </location>
</feature>
<dbReference type="Pfam" id="PF00512">
    <property type="entry name" value="HisKA"/>
    <property type="match status" value="1"/>
</dbReference>
<dbReference type="PROSITE" id="PS50109">
    <property type="entry name" value="HIS_KIN"/>
    <property type="match status" value="1"/>
</dbReference>
<dbReference type="PATRIC" id="fig|926562.3.peg.3306"/>
<keyword evidence="4" id="KW-0808">Transferase</keyword>
<dbReference type="SUPFAM" id="SSF47384">
    <property type="entry name" value="Homodimeric domain of signal transducing histidine kinase"/>
    <property type="match status" value="1"/>
</dbReference>
<dbReference type="PANTHER" id="PTHR43711">
    <property type="entry name" value="TWO-COMPONENT HISTIDINE KINASE"/>
    <property type="match status" value="1"/>
</dbReference>
<feature type="transmembrane region" description="Helical" evidence="7">
    <location>
        <begin position="52"/>
        <end position="69"/>
    </location>
</feature>
<dbReference type="PANTHER" id="PTHR43711:SF1">
    <property type="entry name" value="HISTIDINE KINASE 1"/>
    <property type="match status" value="1"/>
</dbReference>
<evidence type="ECO:0000256" key="4">
    <source>
        <dbReference type="ARBA" id="ARBA00022679"/>
    </source>
</evidence>
<comment type="catalytic activity">
    <reaction evidence="1">
        <text>ATP + protein L-histidine = ADP + protein N-phospho-L-histidine.</text>
        <dbReference type="EC" id="2.7.13.3"/>
    </reaction>
</comment>
<evidence type="ECO:0000256" key="5">
    <source>
        <dbReference type="ARBA" id="ARBA00022777"/>
    </source>
</evidence>
<dbReference type="Gene3D" id="1.10.287.130">
    <property type="match status" value="1"/>
</dbReference>
<organism evidence="9 10">
    <name type="scientific">Owenweeksia hongkongensis (strain DSM 17368 / CIP 108786 / JCM 12287 / NRRL B-23963 / UST20020801)</name>
    <dbReference type="NCBI Taxonomy" id="926562"/>
    <lineage>
        <taxon>Bacteria</taxon>
        <taxon>Pseudomonadati</taxon>
        <taxon>Bacteroidota</taxon>
        <taxon>Flavobacteriia</taxon>
        <taxon>Flavobacteriales</taxon>
        <taxon>Owenweeksiaceae</taxon>
        <taxon>Owenweeksia</taxon>
    </lineage>
</organism>